<organism evidence="10 11">
    <name type="scientific">Clathrus columnatus</name>
    <dbReference type="NCBI Taxonomy" id="1419009"/>
    <lineage>
        <taxon>Eukaryota</taxon>
        <taxon>Fungi</taxon>
        <taxon>Dikarya</taxon>
        <taxon>Basidiomycota</taxon>
        <taxon>Agaricomycotina</taxon>
        <taxon>Agaricomycetes</taxon>
        <taxon>Phallomycetidae</taxon>
        <taxon>Phallales</taxon>
        <taxon>Clathraceae</taxon>
        <taxon>Clathrus</taxon>
    </lineage>
</organism>
<feature type="region of interest" description="Disordered" evidence="6">
    <location>
        <begin position="134"/>
        <end position="191"/>
    </location>
</feature>
<feature type="transmembrane region" description="Helical" evidence="7">
    <location>
        <begin position="745"/>
        <end position="766"/>
    </location>
</feature>
<evidence type="ECO:0000259" key="9">
    <source>
        <dbReference type="Pfam" id="PF12821"/>
    </source>
</evidence>
<name>A0AAV5AFQ9_9AGAM</name>
<evidence type="ECO:0000256" key="2">
    <source>
        <dbReference type="ARBA" id="ARBA00022692"/>
    </source>
</evidence>
<evidence type="ECO:0008006" key="12">
    <source>
        <dbReference type="Google" id="ProtNLM"/>
    </source>
</evidence>
<dbReference type="GO" id="GO:0016020">
    <property type="term" value="C:membrane"/>
    <property type="evidence" value="ECO:0007669"/>
    <property type="project" value="UniProtKB-SubCell"/>
</dbReference>
<dbReference type="PANTHER" id="PTHR31082">
    <property type="entry name" value="PHEROMONE-REGULATED MEMBRANE PROTEIN 10"/>
    <property type="match status" value="1"/>
</dbReference>
<dbReference type="InterPro" id="IPR024528">
    <property type="entry name" value="ThrE_2"/>
</dbReference>
<keyword evidence="11" id="KW-1185">Reference proteome</keyword>
<evidence type="ECO:0000313" key="11">
    <source>
        <dbReference type="Proteomes" id="UP001050691"/>
    </source>
</evidence>
<feature type="domain" description="Threonine/Serine exporter ThrE" evidence="9">
    <location>
        <begin position="805"/>
        <end position="943"/>
    </location>
</feature>
<feature type="transmembrane region" description="Helical" evidence="7">
    <location>
        <begin position="798"/>
        <end position="816"/>
    </location>
</feature>
<dbReference type="AlphaFoldDB" id="A0AAV5AFQ9"/>
<feature type="compositionally biased region" description="Basic and acidic residues" evidence="6">
    <location>
        <begin position="362"/>
        <end position="379"/>
    </location>
</feature>
<evidence type="ECO:0000313" key="10">
    <source>
        <dbReference type="EMBL" id="GJJ13472.1"/>
    </source>
</evidence>
<feature type="transmembrane region" description="Helical" evidence="7">
    <location>
        <begin position="709"/>
        <end position="733"/>
    </location>
</feature>
<protein>
    <recommendedName>
        <fullName evidence="12">DUF1212-domain-containing protein</fullName>
    </recommendedName>
</protein>
<reference evidence="10" key="1">
    <citation type="submission" date="2021-10" db="EMBL/GenBank/DDBJ databases">
        <title>De novo Genome Assembly of Clathrus columnatus (Basidiomycota, Fungi) Using Illumina and Nanopore Sequence Data.</title>
        <authorList>
            <person name="Ogiso-Tanaka E."/>
            <person name="Itagaki H."/>
            <person name="Hosoya T."/>
            <person name="Hosaka K."/>
        </authorList>
    </citation>
    <scope>NUCLEOTIDE SEQUENCE</scope>
    <source>
        <strain evidence="10">MO-923</strain>
    </source>
</reference>
<keyword evidence="4 7" id="KW-0472">Membrane</keyword>
<dbReference type="InterPro" id="IPR010619">
    <property type="entry name" value="ThrE-like_N"/>
</dbReference>
<evidence type="ECO:0000256" key="3">
    <source>
        <dbReference type="ARBA" id="ARBA00022989"/>
    </source>
</evidence>
<feature type="compositionally biased region" description="Polar residues" evidence="6">
    <location>
        <begin position="389"/>
        <end position="402"/>
    </location>
</feature>
<feature type="compositionally biased region" description="Polar residues" evidence="6">
    <location>
        <begin position="451"/>
        <end position="462"/>
    </location>
</feature>
<keyword evidence="3 7" id="KW-1133">Transmembrane helix</keyword>
<keyword evidence="2 7" id="KW-0812">Transmembrane</keyword>
<evidence type="ECO:0000256" key="5">
    <source>
        <dbReference type="ARBA" id="ARBA00034125"/>
    </source>
</evidence>
<accession>A0AAV5AFQ9</accession>
<proteinExistence type="inferred from homology"/>
<feature type="transmembrane region" description="Helical" evidence="7">
    <location>
        <begin position="923"/>
        <end position="945"/>
    </location>
</feature>
<feature type="region of interest" description="Disordered" evidence="6">
    <location>
        <begin position="428"/>
        <end position="462"/>
    </location>
</feature>
<feature type="transmembrane region" description="Helical" evidence="7">
    <location>
        <begin position="877"/>
        <end position="903"/>
    </location>
</feature>
<evidence type="ECO:0000256" key="1">
    <source>
        <dbReference type="ARBA" id="ARBA00004141"/>
    </source>
</evidence>
<feature type="transmembrane region" description="Helical" evidence="7">
    <location>
        <begin position="853"/>
        <end position="870"/>
    </location>
</feature>
<dbReference type="PANTHER" id="PTHR31082:SF4">
    <property type="entry name" value="PHEROMONE-REGULATED MEMBRANE PROTEIN 10"/>
    <property type="match status" value="1"/>
</dbReference>
<feature type="transmembrane region" description="Helical" evidence="7">
    <location>
        <begin position="681"/>
        <end position="703"/>
    </location>
</feature>
<dbReference type="Pfam" id="PF06738">
    <property type="entry name" value="ThrE"/>
    <property type="match status" value="2"/>
</dbReference>
<feature type="domain" description="Threonine/serine exporter-like N-terminal" evidence="8">
    <location>
        <begin position="502"/>
        <end position="585"/>
    </location>
</feature>
<comment type="similarity">
    <text evidence="5">Belongs to the ThrE exporter (TC 2.A.79) family.</text>
</comment>
<dbReference type="Proteomes" id="UP001050691">
    <property type="component" value="Unassembled WGS sequence"/>
</dbReference>
<dbReference type="EMBL" id="BPWL01000008">
    <property type="protein sequence ID" value="GJJ13472.1"/>
    <property type="molecule type" value="Genomic_DNA"/>
</dbReference>
<feature type="domain" description="Threonine/serine exporter-like N-terminal" evidence="8">
    <location>
        <begin position="604"/>
        <end position="765"/>
    </location>
</feature>
<comment type="caution">
    <text evidence="10">The sequence shown here is derived from an EMBL/GenBank/DDBJ whole genome shotgun (WGS) entry which is preliminary data.</text>
</comment>
<evidence type="ECO:0000256" key="4">
    <source>
        <dbReference type="ARBA" id="ARBA00023136"/>
    </source>
</evidence>
<dbReference type="Pfam" id="PF12821">
    <property type="entry name" value="ThrE_2"/>
    <property type="match status" value="1"/>
</dbReference>
<evidence type="ECO:0000256" key="7">
    <source>
        <dbReference type="SAM" id="Phobius"/>
    </source>
</evidence>
<dbReference type="InterPro" id="IPR051361">
    <property type="entry name" value="ThrE/Ser_Exporter"/>
</dbReference>
<feature type="region of interest" description="Disordered" evidence="6">
    <location>
        <begin position="346"/>
        <end position="403"/>
    </location>
</feature>
<feature type="transmembrane region" description="Helical" evidence="7">
    <location>
        <begin position="828"/>
        <end position="847"/>
    </location>
</feature>
<evidence type="ECO:0000256" key="6">
    <source>
        <dbReference type="SAM" id="MobiDB-lite"/>
    </source>
</evidence>
<feature type="compositionally biased region" description="Low complexity" evidence="6">
    <location>
        <begin position="137"/>
        <end position="153"/>
    </location>
</feature>
<comment type="subcellular location">
    <subcellularLocation>
        <location evidence="1">Membrane</location>
        <topology evidence="1">Multi-pass membrane protein</topology>
    </subcellularLocation>
</comment>
<feature type="transmembrane region" description="Helical" evidence="7">
    <location>
        <begin position="636"/>
        <end position="669"/>
    </location>
</feature>
<feature type="compositionally biased region" description="Basic and acidic residues" evidence="6">
    <location>
        <begin position="438"/>
        <end position="447"/>
    </location>
</feature>
<evidence type="ECO:0000259" key="8">
    <source>
        <dbReference type="Pfam" id="PF06738"/>
    </source>
</evidence>
<dbReference type="GO" id="GO:0022857">
    <property type="term" value="F:transmembrane transporter activity"/>
    <property type="evidence" value="ECO:0007669"/>
    <property type="project" value="InterPro"/>
</dbReference>
<gene>
    <name evidence="10" type="ORF">Clacol_007726</name>
</gene>
<sequence length="961" mass="104991">MPPSFRVWEWARKAQEQGYAENNVIDDSVIEERGERDKRRWENHAEGLVRRYSARKKPPAIPKFSISPPDNVQSQTSKIEMDQIQEEASPTQISHVDIEAEAGRPSDPLIEPLPFGRQNGVLGTLLTLYRDPTFNKTTSSIGTTTTGGYSTGTDIESLSDVEDDRSRPVEENAKDDEDQDNLVSKKTRGRCQTGLQSIVSQAQDSNGPGRAPPQKLQLIIDKAAEEPAPNPLTGPPPVDTLEHQHSIPCDESPVSDESEIPSRVFMSPYERLKQSLSAPSSALHLPLPDHLHLPHLPPSAVTRSSGGVVAALLATSNNLAGAATPAANTIAPNISRHGYTLSRYEISTPQRPPIIRTTSGDPRFRAHPHSDSLEKEHLQDISSDDESKQVPQETNGISITDTTKVEHPSFQKLKHSSFINWIPQVLSRPGSRAPSVIGDKEKTDASHKHTNNSSEVSLSGTEQEVLTHRIEKRLYQRAKKEKRRQAQIYITKHIAEVLQRQEFIMKFARAHMMFAGPGHRLQSQVQVAARVLDLQISTVYLPNVLLVSFGDESTSTSNVKIIQQSGSLNLEKLSMMHELFWKVLHIFNNCDVPARIAQLEFIRSGQVIYDEISVSSASAALDLLMQSPQRYGRRKLILFGGLASSAICTISFSGSFADALIAFPMGCLLVITQTLSSKNELYSNVFEITIATVLSFLSAALASSGKFCYAALASSSVVLILPGFFVLSGSLELASKQIVSGAVRICFAAIYSLFLGFGIAIGAQVFTQMTNLQVVGPDDFLCDTAHEPGAPWWNRKPSLWWAFLTVPLYSLALSLLNQAPLWRKEMLITLIISCGGWSANHWAGVAFHGRSDIQSALGAFAVGVAANLYARFFYGNAYVVMITGILFQLPSGLANGGLLTFAAADNSETGNSNFSSYEAGFQVAIQLIAVAIGLTVGLFTAAVVVHPFGRGKRRMGALFSL</sequence>